<dbReference type="AlphaFoldDB" id="A0A6C0D877"/>
<reference evidence="2" key="1">
    <citation type="journal article" date="2020" name="Nature">
        <title>Giant virus diversity and host interactions through global metagenomics.</title>
        <authorList>
            <person name="Schulz F."/>
            <person name="Roux S."/>
            <person name="Paez-Espino D."/>
            <person name="Jungbluth S."/>
            <person name="Walsh D.A."/>
            <person name="Denef V.J."/>
            <person name="McMahon K.D."/>
            <person name="Konstantinidis K.T."/>
            <person name="Eloe-Fadrosh E.A."/>
            <person name="Kyrpides N.C."/>
            <person name="Woyke T."/>
        </authorList>
    </citation>
    <scope>NUCLEOTIDE SEQUENCE</scope>
    <source>
        <strain evidence="2">GVMAG-M-3300023174-129</strain>
    </source>
</reference>
<dbReference type="SUPFAM" id="SSF53448">
    <property type="entry name" value="Nucleotide-diphospho-sugar transferases"/>
    <property type="match status" value="1"/>
</dbReference>
<dbReference type="InterPro" id="IPR029044">
    <property type="entry name" value="Nucleotide-diphossugar_trans"/>
</dbReference>
<protein>
    <recommendedName>
        <fullName evidence="1">Glycosyltransferase 2-like domain-containing protein</fullName>
    </recommendedName>
</protein>
<evidence type="ECO:0000259" key="1">
    <source>
        <dbReference type="Pfam" id="PF00535"/>
    </source>
</evidence>
<organism evidence="2">
    <name type="scientific">viral metagenome</name>
    <dbReference type="NCBI Taxonomy" id="1070528"/>
    <lineage>
        <taxon>unclassified sequences</taxon>
        <taxon>metagenomes</taxon>
        <taxon>organismal metagenomes</taxon>
    </lineage>
</organism>
<dbReference type="Pfam" id="PF00535">
    <property type="entry name" value="Glycos_transf_2"/>
    <property type="match status" value="1"/>
</dbReference>
<feature type="domain" description="Glycosyltransferase 2-like" evidence="1">
    <location>
        <begin position="4"/>
        <end position="155"/>
    </location>
</feature>
<evidence type="ECO:0000313" key="2">
    <source>
        <dbReference type="EMBL" id="QHT12139.1"/>
    </source>
</evidence>
<dbReference type="EMBL" id="MN739541">
    <property type="protein sequence ID" value="QHT12139.1"/>
    <property type="molecule type" value="Genomic_DNA"/>
</dbReference>
<accession>A0A6C0D877</accession>
<sequence length="267" mass="30365">MSITVILNVYKRPNYLIEQIRAVQNQSVKPTNIIIYKNFVEGVEIPSIPDEINNNISIIESKNKNFGVWGRFAVALVANTEYICVCDDDTIPMPKWFENCLNTMNIKPGLLGTNGVIFSKGDNYAIERNVGTGGFNNEITEVDIVGQSWFFKREWLHYLWEYTPNYDNDLAAGEDIAFSANLQKHGIKTYVPPHPENNKDLHGRSPETGLQYGLNAHATSYTGMPKFDIVLKDFINNRGFITLNNKVSGGNKKKYRKTKTKKYKKSI</sequence>
<dbReference type="InterPro" id="IPR001173">
    <property type="entry name" value="Glyco_trans_2-like"/>
</dbReference>
<name>A0A6C0D877_9ZZZZ</name>
<dbReference type="CDD" id="cd00761">
    <property type="entry name" value="Glyco_tranf_GTA_type"/>
    <property type="match status" value="1"/>
</dbReference>
<dbReference type="Gene3D" id="3.90.550.10">
    <property type="entry name" value="Spore Coat Polysaccharide Biosynthesis Protein SpsA, Chain A"/>
    <property type="match status" value="1"/>
</dbReference>
<proteinExistence type="predicted"/>